<accession>A0A2P4PRC1</accession>
<reference evidence="1 2" key="2">
    <citation type="journal article" date="2018" name="New Phytol.">
        <title>High intraspecific genome diversity in the model arbuscular mycorrhizal symbiont Rhizophagus irregularis.</title>
        <authorList>
            <person name="Chen E.C.H."/>
            <person name="Morin E."/>
            <person name="Beaudet D."/>
            <person name="Noel J."/>
            <person name="Yildirir G."/>
            <person name="Ndikumana S."/>
            <person name="Charron P."/>
            <person name="St-Onge C."/>
            <person name="Giorgi J."/>
            <person name="Kruger M."/>
            <person name="Marton T."/>
            <person name="Ropars J."/>
            <person name="Grigoriev I.V."/>
            <person name="Hainaut M."/>
            <person name="Henrissat B."/>
            <person name="Roux C."/>
            <person name="Martin F."/>
            <person name="Corradi N."/>
        </authorList>
    </citation>
    <scope>NUCLEOTIDE SEQUENCE [LARGE SCALE GENOMIC DNA]</scope>
    <source>
        <strain evidence="1 2">DAOM 197198</strain>
    </source>
</reference>
<evidence type="ECO:0000313" key="2">
    <source>
        <dbReference type="Proteomes" id="UP000018888"/>
    </source>
</evidence>
<dbReference type="EMBL" id="AUPC02000162">
    <property type="protein sequence ID" value="POG67951.1"/>
    <property type="molecule type" value="Genomic_DNA"/>
</dbReference>
<keyword evidence="2" id="KW-1185">Reference proteome</keyword>
<evidence type="ECO:0000313" key="1">
    <source>
        <dbReference type="EMBL" id="POG67951.1"/>
    </source>
</evidence>
<dbReference type="AlphaFoldDB" id="A0A2P4PRC1"/>
<organism evidence="1 2">
    <name type="scientific">Rhizophagus irregularis (strain DAOM 181602 / DAOM 197198 / MUCL 43194)</name>
    <name type="common">Arbuscular mycorrhizal fungus</name>
    <name type="synonym">Glomus intraradices</name>
    <dbReference type="NCBI Taxonomy" id="747089"/>
    <lineage>
        <taxon>Eukaryota</taxon>
        <taxon>Fungi</taxon>
        <taxon>Fungi incertae sedis</taxon>
        <taxon>Mucoromycota</taxon>
        <taxon>Glomeromycotina</taxon>
        <taxon>Glomeromycetes</taxon>
        <taxon>Glomerales</taxon>
        <taxon>Glomeraceae</taxon>
        <taxon>Rhizophagus</taxon>
    </lineage>
</organism>
<comment type="caution">
    <text evidence="1">The sequence shown here is derived from an EMBL/GenBank/DDBJ whole genome shotgun (WGS) entry which is preliminary data.</text>
</comment>
<name>A0A2P4PRC1_RHIID</name>
<sequence length="406" mass="48662">MDRTNYYSGLNPIVVQVLNNLQYRYSGETPEMWCSRIRYPFKKLLEYNPKYFSKNGFIQMIERVYIDGKFKDGERSFHIYCTVCDSLVIIRENTIECANDHLNKCITKTAKRHITYSKPVQKNVKKIVSELSDDEINEIYDSIYFRYRKSSECFCSRDSKEIRKSTVYRLINSAKVIQRAWRAFKLRPETWAKRVWNMVRNDGTPDRKKFLGILSTRERKINSQTREEYALFIDENVNNYKRAYSENLAQKYIKEFLAEWATGYEKYKYYDPDYWVETKKYQLNKRLNAVAYIVAFIKSYQQGYRLVSCGHWTFMLKYLTDPEYYRTSKDGNNIVVNFVKISEYARYYCKEKRKPYPCDSLEINIFKSNYCLHIPQGGSTIIDFSDFNNNCEYVQRVFQVLNSLLK</sequence>
<reference evidence="1 2" key="1">
    <citation type="journal article" date="2013" name="Proc. Natl. Acad. Sci. U.S.A.">
        <title>Genome of an arbuscular mycorrhizal fungus provides insight into the oldest plant symbiosis.</title>
        <authorList>
            <person name="Tisserant E."/>
            <person name="Malbreil M."/>
            <person name="Kuo A."/>
            <person name="Kohler A."/>
            <person name="Symeonidi A."/>
            <person name="Balestrini R."/>
            <person name="Charron P."/>
            <person name="Duensing N."/>
            <person name="Frei Dit Frey N."/>
            <person name="Gianinazzi-Pearson V."/>
            <person name="Gilbert L.B."/>
            <person name="Handa Y."/>
            <person name="Herr J.R."/>
            <person name="Hijri M."/>
            <person name="Koul R."/>
            <person name="Kawaguchi M."/>
            <person name="Krajinski F."/>
            <person name="Lammers P.J."/>
            <person name="Masclaux F.G."/>
            <person name="Murat C."/>
            <person name="Morin E."/>
            <person name="Ndikumana S."/>
            <person name="Pagni M."/>
            <person name="Petitpierre D."/>
            <person name="Requena N."/>
            <person name="Rosikiewicz P."/>
            <person name="Riley R."/>
            <person name="Saito K."/>
            <person name="San Clemente H."/>
            <person name="Shapiro H."/>
            <person name="van Tuinen D."/>
            <person name="Becard G."/>
            <person name="Bonfante P."/>
            <person name="Paszkowski U."/>
            <person name="Shachar-Hill Y.Y."/>
            <person name="Tuskan G.A."/>
            <person name="Young P.W."/>
            <person name="Sanders I.R."/>
            <person name="Henrissat B."/>
            <person name="Rensing S.A."/>
            <person name="Grigoriev I.V."/>
            <person name="Corradi N."/>
            <person name="Roux C."/>
            <person name="Martin F."/>
        </authorList>
    </citation>
    <scope>NUCLEOTIDE SEQUENCE [LARGE SCALE GENOMIC DNA]</scope>
    <source>
        <strain evidence="1 2">DAOM 197198</strain>
    </source>
</reference>
<protein>
    <submittedName>
        <fullName evidence="1">Uncharacterized protein</fullName>
    </submittedName>
</protein>
<dbReference type="VEuPathDB" id="FungiDB:RhiirFUN_013424"/>
<proteinExistence type="predicted"/>
<gene>
    <name evidence="1" type="ORF">GLOIN_2v1800019</name>
</gene>
<dbReference type="Proteomes" id="UP000018888">
    <property type="component" value="Unassembled WGS sequence"/>
</dbReference>